<gene>
    <name evidence="15" type="ORF">MED92_12234</name>
</gene>
<dbReference type="AlphaFoldDB" id="A0A7U8GQV3"/>
<dbReference type="OrthoDB" id="9812372at2"/>
<dbReference type="Pfam" id="PF13624">
    <property type="entry name" value="SurA_N_3"/>
    <property type="match status" value="1"/>
</dbReference>
<name>A0A7U8GQV3_NEPCE</name>
<dbReference type="PROSITE" id="PS01096">
    <property type="entry name" value="PPIC_PPIASE_1"/>
    <property type="match status" value="1"/>
</dbReference>
<reference evidence="15 16" key="1">
    <citation type="submission" date="2006-02" db="EMBL/GenBank/DDBJ databases">
        <authorList>
            <person name="Pinhassi J."/>
            <person name="Pedros-Alio C."/>
            <person name="Ferriera S."/>
            <person name="Johnson J."/>
            <person name="Kravitz S."/>
            <person name="Halpern A."/>
            <person name="Remington K."/>
            <person name="Beeson K."/>
            <person name="Tran B."/>
            <person name="Rogers Y.-H."/>
            <person name="Friedman R."/>
            <person name="Venter J.C."/>
        </authorList>
    </citation>
    <scope>NUCLEOTIDE SEQUENCE [LARGE SCALE GENOMIC DNA]</scope>
    <source>
        <strain evidence="15 16">MED92</strain>
    </source>
</reference>
<sequence>MLQSIRDNSQGIIAKIIVGLIAVTFALFGVESLVSLTGGSNAPATVNGEEVSQQELVQGMRLQRNQMLSQMGENADPGLLNDNLISSMVLEGLIEQKVLVQSAENQGLVFTDAMIDQLIVSTKDFQVDGKFDKVQFETVLRNAGLSPLSYRALVRKEKLTEQERIAYLLSAFTLSNELNEIATLQNQSRDTRYFTLAAEPERAAQTVSDDEVADYFAQNSGQYLSDEQVAIEYIVLDRADLEKDVEVTADEVSAAYQQMVDSYQAQELRQAAHIMVEISDEQEAAAAETKAKALLDRLNAGEDFAAVAQSDSDDPASAEMGGDLGVNEKGTFSAEFEDALYALEKGQISEPVQTEFGYHLIKLLDVVESEVPTFEEAKAGIERDLLNEKAELEFVAQLDTLKDVAFSSGDLVEPAETLGLEIQTSELFSRAGNEAPITSEPKVLSVTFDPSFLQEGVNSDPIELSSSKVVVLRILDHQLPRERSLDEVKEVITATLLEEKVAEALTTKADQFIAKLKQGEALESLASGSEVISKTDISRGSQDLPEQLREALFEMPKPAEGEASYAAVDLLDGSKAIVALEKVTENAADLNEEEQRYMGMLLNSRFGQQDYQDHSEQLKDKAEIERL</sequence>
<comment type="subcellular location">
    <subcellularLocation>
        <location evidence="1">Cell inner membrane</location>
        <topology evidence="1">Single-pass type II membrane protein</topology>
        <orientation evidence="1">Periplasmic side</orientation>
    </subcellularLocation>
</comment>
<keyword evidence="5 13" id="KW-1133">Transmembrane helix</keyword>
<evidence type="ECO:0000256" key="6">
    <source>
        <dbReference type="ARBA" id="ARBA00023136"/>
    </source>
</evidence>
<evidence type="ECO:0000256" key="11">
    <source>
        <dbReference type="PROSITE-ProRule" id="PRU00278"/>
    </source>
</evidence>
<keyword evidence="7" id="KW-0143">Chaperone</keyword>
<evidence type="ECO:0000256" key="1">
    <source>
        <dbReference type="ARBA" id="ARBA00004382"/>
    </source>
</evidence>
<dbReference type="PANTHER" id="PTHR47529:SF1">
    <property type="entry name" value="PERIPLASMIC CHAPERONE PPID"/>
    <property type="match status" value="1"/>
</dbReference>
<feature type="region of interest" description="Disordered" evidence="12">
    <location>
        <begin position="608"/>
        <end position="627"/>
    </location>
</feature>
<evidence type="ECO:0000256" key="10">
    <source>
        <dbReference type="ARBA" id="ARBA00042775"/>
    </source>
</evidence>
<feature type="compositionally biased region" description="Basic and acidic residues" evidence="12">
    <location>
        <begin position="611"/>
        <end position="627"/>
    </location>
</feature>
<feature type="domain" description="PpiC" evidence="14">
    <location>
        <begin position="266"/>
        <end position="365"/>
    </location>
</feature>
<dbReference type="GO" id="GO:0003755">
    <property type="term" value="F:peptidyl-prolyl cis-trans isomerase activity"/>
    <property type="evidence" value="ECO:0007669"/>
    <property type="project" value="UniProtKB-KW"/>
</dbReference>
<dbReference type="InterPro" id="IPR023058">
    <property type="entry name" value="PPIase_PpiC_CS"/>
</dbReference>
<feature type="transmembrane region" description="Helical" evidence="13">
    <location>
        <begin position="12"/>
        <end position="30"/>
    </location>
</feature>
<keyword evidence="6 13" id="KW-0472">Membrane</keyword>
<dbReference type="InterPro" id="IPR000297">
    <property type="entry name" value="PPIase_PpiC"/>
</dbReference>
<keyword evidence="3" id="KW-0997">Cell inner membrane</keyword>
<comment type="similarity">
    <text evidence="8">Belongs to the PpiD chaperone family.</text>
</comment>
<dbReference type="SUPFAM" id="SSF54534">
    <property type="entry name" value="FKBP-like"/>
    <property type="match status" value="1"/>
</dbReference>
<evidence type="ECO:0000256" key="13">
    <source>
        <dbReference type="SAM" id="Phobius"/>
    </source>
</evidence>
<evidence type="ECO:0000313" key="15">
    <source>
        <dbReference type="EMBL" id="EAR59548.1"/>
    </source>
</evidence>
<dbReference type="GO" id="GO:0005886">
    <property type="term" value="C:plasma membrane"/>
    <property type="evidence" value="ECO:0007669"/>
    <property type="project" value="UniProtKB-SubCell"/>
</dbReference>
<dbReference type="InterPro" id="IPR046357">
    <property type="entry name" value="PPIase_dom_sf"/>
</dbReference>
<dbReference type="SUPFAM" id="SSF109998">
    <property type="entry name" value="Triger factor/SurA peptide-binding domain-like"/>
    <property type="match status" value="1"/>
</dbReference>
<keyword evidence="11 15" id="KW-0413">Isomerase</keyword>
<protein>
    <recommendedName>
        <fullName evidence="9">Periplasmic chaperone PpiD</fullName>
    </recommendedName>
    <alternativeName>
        <fullName evidence="10">Periplasmic folding chaperone</fullName>
    </alternativeName>
</protein>
<dbReference type="PANTHER" id="PTHR47529">
    <property type="entry name" value="PEPTIDYL-PROLYL CIS-TRANS ISOMERASE D"/>
    <property type="match status" value="1"/>
</dbReference>
<organism evidence="15 16">
    <name type="scientific">Neptuniibacter caesariensis</name>
    <dbReference type="NCBI Taxonomy" id="207954"/>
    <lineage>
        <taxon>Bacteria</taxon>
        <taxon>Pseudomonadati</taxon>
        <taxon>Pseudomonadota</taxon>
        <taxon>Gammaproteobacteria</taxon>
        <taxon>Oceanospirillales</taxon>
        <taxon>Oceanospirillaceae</taxon>
        <taxon>Neptuniibacter</taxon>
    </lineage>
</organism>
<dbReference type="InterPro" id="IPR027304">
    <property type="entry name" value="Trigger_fact/SurA_dom_sf"/>
</dbReference>
<comment type="caution">
    <text evidence="15">The sequence shown here is derived from an EMBL/GenBank/DDBJ whole genome shotgun (WGS) entry which is preliminary data.</text>
</comment>
<evidence type="ECO:0000256" key="9">
    <source>
        <dbReference type="ARBA" id="ARBA00040743"/>
    </source>
</evidence>
<evidence type="ECO:0000256" key="2">
    <source>
        <dbReference type="ARBA" id="ARBA00022475"/>
    </source>
</evidence>
<keyword evidence="16" id="KW-1185">Reference proteome</keyword>
<dbReference type="Gene3D" id="1.10.4030.10">
    <property type="entry name" value="Porin chaperone SurA, peptide-binding domain"/>
    <property type="match status" value="1"/>
</dbReference>
<dbReference type="Proteomes" id="UP000002171">
    <property type="component" value="Unassembled WGS sequence"/>
</dbReference>
<evidence type="ECO:0000256" key="12">
    <source>
        <dbReference type="SAM" id="MobiDB-lite"/>
    </source>
</evidence>
<evidence type="ECO:0000259" key="14">
    <source>
        <dbReference type="PROSITE" id="PS50198"/>
    </source>
</evidence>
<evidence type="ECO:0000313" key="16">
    <source>
        <dbReference type="Proteomes" id="UP000002171"/>
    </source>
</evidence>
<dbReference type="RefSeq" id="WP_007020113.1">
    <property type="nucleotide sequence ID" value="NZ_CH724125.1"/>
</dbReference>
<dbReference type="Gene3D" id="3.10.50.40">
    <property type="match status" value="1"/>
</dbReference>
<keyword evidence="2" id="KW-1003">Cell membrane</keyword>
<dbReference type="PROSITE" id="PS50198">
    <property type="entry name" value="PPIC_PPIASE_2"/>
    <property type="match status" value="1"/>
</dbReference>
<dbReference type="Pfam" id="PF00639">
    <property type="entry name" value="Rotamase"/>
    <property type="match status" value="1"/>
</dbReference>
<evidence type="ECO:0000256" key="7">
    <source>
        <dbReference type="ARBA" id="ARBA00023186"/>
    </source>
</evidence>
<proteinExistence type="inferred from homology"/>
<keyword evidence="11" id="KW-0697">Rotamase</keyword>
<dbReference type="EMBL" id="AAOW01000045">
    <property type="protein sequence ID" value="EAR59548.1"/>
    <property type="molecule type" value="Genomic_DNA"/>
</dbReference>
<evidence type="ECO:0000256" key="3">
    <source>
        <dbReference type="ARBA" id="ARBA00022519"/>
    </source>
</evidence>
<evidence type="ECO:0000256" key="5">
    <source>
        <dbReference type="ARBA" id="ARBA00022989"/>
    </source>
</evidence>
<keyword evidence="4 13" id="KW-0812">Transmembrane</keyword>
<dbReference type="InterPro" id="IPR052029">
    <property type="entry name" value="PpiD_chaperone"/>
</dbReference>
<accession>A0A7U8GQV3</accession>
<evidence type="ECO:0000256" key="8">
    <source>
        <dbReference type="ARBA" id="ARBA00038408"/>
    </source>
</evidence>
<evidence type="ECO:0000256" key="4">
    <source>
        <dbReference type="ARBA" id="ARBA00022692"/>
    </source>
</evidence>